<dbReference type="InParanoid" id="A0A165ESX5"/>
<proteinExistence type="predicted"/>
<evidence type="ECO:0000313" key="2">
    <source>
        <dbReference type="EMBL" id="KZT07689.1"/>
    </source>
</evidence>
<dbReference type="GeneID" id="63818190"/>
<organism evidence="2 3">
    <name type="scientific">Laetiporus sulphureus 93-53</name>
    <dbReference type="NCBI Taxonomy" id="1314785"/>
    <lineage>
        <taxon>Eukaryota</taxon>
        <taxon>Fungi</taxon>
        <taxon>Dikarya</taxon>
        <taxon>Basidiomycota</taxon>
        <taxon>Agaricomycotina</taxon>
        <taxon>Agaricomycetes</taxon>
        <taxon>Polyporales</taxon>
        <taxon>Laetiporus</taxon>
    </lineage>
</organism>
<dbReference type="EMBL" id="KV427618">
    <property type="protein sequence ID" value="KZT07689.1"/>
    <property type="molecule type" value="Genomic_DNA"/>
</dbReference>
<keyword evidence="3" id="KW-1185">Reference proteome</keyword>
<accession>A0A165ESX5</accession>
<feature type="region of interest" description="Disordered" evidence="1">
    <location>
        <begin position="50"/>
        <end position="72"/>
    </location>
</feature>
<dbReference type="Proteomes" id="UP000076871">
    <property type="component" value="Unassembled WGS sequence"/>
</dbReference>
<evidence type="ECO:0000256" key="1">
    <source>
        <dbReference type="SAM" id="MobiDB-lite"/>
    </source>
</evidence>
<feature type="compositionally biased region" description="Basic and acidic residues" evidence="1">
    <location>
        <begin position="54"/>
        <end position="72"/>
    </location>
</feature>
<reference evidence="2 3" key="1">
    <citation type="journal article" date="2016" name="Mol. Biol. Evol.">
        <title>Comparative Genomics of Early-Diverging Mushroom-Forming Fungi Provides Insights into the Origins of Lignocellulose Decay Capabilities.</title>
        <authorList>
            <person name="Nagy L.G."/>
            <person name="Riley R."/>
            <person name="Tritt A."/>
            <person name="Adam C."/>
            <person name="Daum C."/>
            <person name="Floudas D."/>
            <person name="Sun H."/>
            <person name="Yadav J.S."/>
            <person name="Pangilinan J."/>
            <person name="Larsson K.H."/>
            <person name="Matsuura K."/>
            <person name="Barry K."/>
            <person name="Labutti K."/>
            <person name="Kuo R."/>
            <person name="Ohm R.A."/>
            <person name="Bhattacharya S.S."/>
            <person name="Shirouzu T."/>
            <person name="Yoshinaga Y."/>
            <person name="Martin F.M."/>
            <person name="Grigoriev I.V."/>
            <person name="Hibbett D.S."/>
        </authorList>
    </citation>
    <scope>NUCLEOTIDE SEQUENCE [LARGE SCALE GENOMIC DNA]</scope>
    <source>
        <strain evidence="2 3">93-53</strain>
    </source>
</reference>
<protein>
    <submittedName>
        <fullName evidence="2">Uncharacterized protein</fullName>
    </submittedName>
</protein>
<sequence>MTTQRRTVCRASSPQSANNGMPCLANLSNSLASIGTVGLIDNGSSWIGASASRADNRRVPPSDVVREPSKLC</sequence>
<dbReference type="AlphaFoldDB" id="A0A165ESX5"/>
<name>A0A165ESX5_9APHY</name>
<evidence type="ECO:0000313" key="3">
    <source>
        <dbReference type="Proteomes" id="UP000076871"/>
    </source>
</evidence>
<dbReference type="RefSeq" id="XP_040765429.1">
    <property type="nucleotide sequence ID" value="XM_040901158.1"/>
</dbReference>
<gene>
    <name evidence="2" type="ORF">LAESUDRAFT_101845</name>
</gene>